<name>A0A8J7YBH6_9EURY</name>
<evidence type="ECO:0000256" key="1">
    <source>
        <dbReference type="SAM" id="Phobius"/>
    </source>
</evidence>
<keyword evidence="1" id="KW-1133">Transmembrane helix</keyword>
<organism evidence="2 3">
    <name type="scientific">Haloarcula salinisoli</name>
    <dbReference type="NCBI Taxonomy" id="2487746"/>
    <lineage>
        <taxon>Archaea</taxon>
        <taxon>Methanobacteriati</taxon>
        <taxon>Methanobacteriota</taxon>
        <taxon>Stenosarchaea group</taxon>
        <taxon>Halobacteria</taxon>
        <taxon>Halobacteriales</taxon>
        <taxon>Haloarculaceae</taxon>
        <taxon>Haloarcula</taxon>
    </lineage>
</organism>
<feature type="transmembrane region" description="Helical" evidence="1">
    <location>
        <begin position="124"/>
        <end position="140"/>
    </location>
</feature>
<proteinExistence type="predicted"/>
<dbReference type="Proteomes" id="UP000783863">
    <property type="component" value="Unassembled WGS sequence"/>
</dbReference>
<feature type="transmembrane region" description="Helical" evidence="1">
    <location>
        <begin position="96"/>
        <end position="117"/>
    </location>
</feature>
<protein>
    <submittedName>
        <fullName evidence="2">Uncharacterized protein</fullName>
    </submittedName>
</protein>
<feature type="transmembrane region" description="Helical" evidence="1">
    <location>
        <begin position="37"/>
        <end position="55"/>
    </location>
</feature>
<evidence type="ECO:0000313" key="3">
    <source>
        <dbReference type="Proteomes" id="UP000783863"/>
    </source>
</evidence>
<dbReference type="RefSeq" id="WP_220586714.1">
    <property type="nucleotide sequence ID" value="NZ_RKLQ01000001.1"/>
</dbReference>
<feature type="transmembrane region" description="Helical" evidence="1">
    <location>
        <begin position="67"/>
        <end position="90"/>
    </location>
</feature>
<reference evidence="2" key="1">
    <citation type="submission" date="2021-06" db="EMBL/GenBank/DDBJ databases">
        <title>Halomicroarcula sp. F24A a new haloarchaeum isolated from saline soil.</title>
        <authorList>
            <person name="Duran-Viseras A."/>
            <person name="Sanchez-Porro C."/>
            <person name="Ventosa A."/>
        </authorList>
    </citation>
    <scope>NUCLEOTIDE SEQUENCE</scope>
    <source>
        <strain evidence="2">F24A</strain>
    </source>
</reference>
<feature type="transmembrane region" description="Helical" evidence="1">
    <location>
        <begin position="12"/>
        <end position="31"/>
    </location>
</feature>
<dbReference type="EMBL" id="RKLQ01000001">
    <property type="protein sequence ID" value="MBX0302477.1"/>
    <property type="molecule type" value="Genomic_DNA"/>
</dbReference>
<gene>
    <name evidence="2" type="ORF">EGD98_02200</name>
</gene>
<comment type="caution">
    <text evidence="2">The sequence shown here is derived from an EMBL/GenBank/DDBJ whole genome shotgun (WGS) entry which is preliminary data.</text>
</comment>
<accession>A0A8J7YBH6</accession>
<keyword evidence="1" id="KW-0812">Transmembrane</keyword>
<sequence length="183" mass="18939">MSKLRCQRAGLVAAVGGVVWLAWVVGAGLVGRQRTPVLLGVAVSTLAIVVGHYAVESFYGARMKRPGTAGAWIGALGGVVFAVGQLVRLASGGGDAIIGIGVLALVSGSLLVSVGLVRTRIQPPWLGVLLFVGTLAFLGFNEISPWTALGYGLAWVALGQDLYRYDPPDGRFGDASGDYGWLS</sequence>
<keyword evidence="3" id="KW-1185">Reference proteome</keyword>
<keyword evidence="1" id="KW-0472">Membrane</keyword>
<evidence type="ECO:0000313" key="2">
    <source>
        <dbReference type="EMBL" id="MBX0302477.1"/>
    </source>
</evidence>
<dbReference type="AlphaFoldDB" id="A0A8J7YBH6"/>